<dbReference type="EMBL" id="JAAKFY010000004">
    <property type="protein sequence ID" value="KAF3857815.1"/>
    <property type="molecule type" value="Genomic_DNA"/>
</dbReference>
<feature type="compositionally biased region" description="Low complexity" evidence="1">
    <location>
        <begin position="11"/>
        <end position="30"/>
    </location>
</feature>
<comment type="caution">
    <text evidence="2">The sequence shown here is derived from an EMBL/GenBank/DDBJ whole genome shotgun (WGS) entry which is preliminary data.</text>
</comment>
<sequence>MERWINRAIHGTSSTNTSSTASSSSSSTRSGGSGAAGGRLADVLAQHVHISAHQHHLRHHHHHHHRHKTGSKGLTVFVSPGDSFVPDIITKCLFVLLLLLLCNHWNLWRHMELL</sequence>
<evidence type="ECO:0000313" key="3">
    <source>
        <dbReference type="Proteomes" id="UP000518266"/>
    </source>
</evidence>
<dbReference type="AlphaFoldDB" id="A0A7J5Z7S3"/>
<keyword evidence="3" id="KW-1185">Reference proteome</keyword>
<evidence type="ECO:0000313" key="2">
    <source>
        <dbReference type="EMBL" id="KAF3857815.1"/>
    </source>
</evidence>
<reference evidence="2 3" key="1">
    <citation type="submission" date="2020-03" db="EMBL/GenBank/DDBJ databases">
        <title>Dissostichus mawsoni Genome sequencing and assembly.</title>
        <authorList>
            <person name="Park H."/>
        </authorList>
    </citation>
    <scope>NUCLEOTIDE SEQUENCE [LARGE SCALE GENOMIC DNA]</scope>
    <source>
        <strain evidence="2">DM0001</strain>
        <tissue evidence="2">Muscle</tissue>
    </source>
</reference>
<organism evidence="2 3">
    <name type="scientific">Dissostichus mawsoni</name>
    <name type="common">Antarctic cod</name>
    <dbReference type="NCBI Taxonomy" id="36200"/>
    <lineage>
        <taxon>Eukaryota</taxon>
        <taxon>Metazoa</taxon>
        <taxon>Chordata</taxon>
        <taxon>Craniata</taxon>
        <taxon>Vertebrata</taxon>
        <taxon>Euteleostomi</taxon>
        <taxon>Actinopterygii</taxon>
        <taxon>Neopterygii</taxon>
        <taxon>Teleostei</taxon>
        <taxon>Neoteleostei</taxon>
        <taxon>Acanthomorphata</taxon>
        <taxon>Eupercaria</taxon>
        <taxon>Perciformes</taxon>
        <taxon>Notothenioidei</taxon>
        <taxon>Nototheniidae</taxon>
        <taxon>Dissostichus</taxon>
    </lineage>
</organism>
<proteinExistence type="predicted"/>
<evidence type="ECO:0000256" key="1">
    <source>
        <dbReference type="SAM" id="MobiDB-lite"/>
    </source>
</evidence>
<accession>A0A7J5Z7S3</accession>
<dbReference type="Proteomes" id="UP000518266">
    <property type="component" value="Unassembled WGS sequence"/>
</dbReference>
<protein>
    <submittedName>
        <fullName evidence="2">Uncharacterized protein</fullName>
    </submittedName>
</protein>
<name>A0A7J5Z7S3_DISMA</name>
<gene>
    <name evidence="2" type="ORF">F7725_011016</name>
</gene>
<feature type="region of interest" description="Disordered" evidence="1">
    <location>
        <begin position="1"/>
        <end position="37"/>
    </location>
</feature>